<evidence type="ECO:0000256" key="3">
    <source>
        <dbReference type="ARBA" id="ARBA00022737"/>
    </source>
</evidence>
<evidence type="ECO:0000256" key="5">
    <source>
        <dbReference type="SAM" id="MobiDB-lite"/>
    </source>
</evidence>
<dbReference type="KEGG" id="aten:116287379"/>
<feature type="compositionally biased region" description="Polar residues" evidence="5">
    <location>
        <begin position="1049"/>
        <end position="1062"/>
    </location>
</feature>
<dbReference type="GO" id="GO:0016324">
    <property type="term" value="C:apical plasma membrane"/>
    <property type="evidence" value="ECO:0007669"/>
    <property type="project" value="TreeGrafter"/>
</dbReference>
<dbReference type="GO" id="GO:0005938">
    <property type="term" value="C:cell cortex"/>
    <property type="evidence" value="ECO:0007669"/>
    <property type="project" value="TreeGrafter"/>
</dbReference>
<feature type="domain" description="PDZ" evidence="6">
    <location>
        <begin position="518"/>
        <end position="603"/>
    </location>
</feature>
<feature type="region of interest" description="Disordered" evidence="5">
    <location>
        <begin position="233"/>
        <end position="255"/>
    </location>
</feature>
<dbReference type="GO" id="GO:0007155">
    <property type="term" value="P:cell adhesion"/>
    <property type="evidence" value="ECO:0007669"/>
    <property type="project" value="TreeGrafter"/>
</dbReference>
<feature type="region of interest" description="Disordered" evidence="5">
    <location>
        <begin position="993"/>
        <end position="1155"/>
    </location>
</feature>
<feature type="region of interest" description="Disordered" evidence="5">
    <location>
        <begin position="1223"/>
        <end position="1275"/>
    </location>
</feature>
<organism evidence="7 8">
    <name type="scientific">Actinia tenebrosa</name>
    <name type="common">Australian red waratah sea anemone</name>
    <dbReference type="NCBI Taxonomy" id="6105"/>
    <lineage>
        <taxon>Eukaryota</taxon>
        <taxon>Metazoa</taxon>
        <taxon>Cnidaria</taxon>
        <taxon>Anthozoa</taxon>
        <taxon>Hexacorallia</taxon>
        <taxon>Actiniaria</taxon>
        <taxon>Actiniidae</taxon>
        <taxon>Actinia</taxon>
    </lineage>
</organism>
<dbReference type="InterPro" id="IPR001478">
    <property type="entry name" value="PDZ"/>
</dbReference>
<keyword evidence="7" id="KW-1185">Reference proteome</keyword>
<dbReference type="GO" id="GO:0035091">
    <property type="term" value="F:phosphatidylinositol binding"/>
    <property type="evidence" value="ECO:0007669"/>
    <property type="project" value="TreeGrafter"/>
</dbReference>
<keyword evidence="2" id="KW-0132">Cell division</keyword>
<evidence type="ECO:0000256" key="1">
    <source>
        <dbReference type="ARBA" id="ARBA00005358"/>
    </source>
</evidence>
<feature type="compositionally biased region" description="Low complexity" evidence="5">
    <location>
        <begin position="1090"/>
        <end position="1103"/>
    </location>
</feature>
<dbReference type="GO" id="GO:0000226">
    <property type="term" value="P:microtubule cytoskeleton organization"/>
    <property type="evidence" value="ECO:0007669"/>
    <property type="project" value="TreeGrafter"/>
</dbReference>
<evidence type="ECO:0000313" key="8">
    <source>
        <dbReference type="RefSeq" id="XP_031549913.1"/>
    </source>
</evidence>
<proteinExistence type="inferred from homology"/>
<dbReference type="CDD" id="cd23058">
    <property type="entry name" value="PDZ2_Par3-like"/>
    <property type="match status" value="1"/>
</dbReference>
<dbReference type="FunCoup" id="A0A6P8H2T7">
    <property type="interactions" value="1392"/>
</dbReference>
<evidence type="ECO:0000256" key="4">
    <source>
        <dbReference type="ARBA" id="ARBA00023306"/>
    </source>
</evidence>
<feature type="region of interest" description="Disordered" evidence="5">
    <location>
        <begin position="290"/>
        <end position="315"/>
    </location>
</feature>
<dbReference type="Gene3D" id="2.30.42.10">
    <property type="match status" value="3"/>
</dbReference>
<dbReference type="Pfam" id="PF00595">
    <property type="entry name" value="PDZ"/>
    <property type="match status" value="3"/>
</dbReference>
<dbReference type="GO" id="GO:0051301">
    <property type="term" value="P:cell division"/>
    <property type="evidence" value="ECO:0007669"/>
    <property type="project" value="UniProtKB-KW"/>
</dbReference>
<dbReference type="PANTHER" id="PTHR16484">
    <property type="entry name" value="PARTITIONING DEFECTIVE 3 RELATED"/>
    <property type="match status" value="1"/>
</dbReference>
<feature type="region of interest" description="Disordered" evidence="5">
    <location>
        <begin position="144"/>
        <end position="178"/>
    </location>
</feature>
<keyword evidence="3" id="KW-0677">Repeat</keyword>
<dbReference type="Pfam" id="PF12053">
    <property type="entry name" value="Par3_HAL_N_term"/>
    <property type="match status" value="1"/>
</dbReference>
<feature type="domain" description="PDZ" evidence="6">
    <location>
        <begin position="350"/>
        <end position="424"/>
    </location>
</feature>
<feature type="compositionally biased region" description="Basic and acidic residues" evidence="5">
    <location>
        <begin position="1245"/>
        <end position="1254"/>
    </location>
</feature>
<dbReference type="GO" id="GO:0008104">
    <property type="term" value="P:intracellular protein localization"/>
    <property type="evidence" value="ECO:0007669"/>
    <property type="project" value="TreeGrafter"/>
</dbReference>
<dbReference type="SMART" id="SM00228">
    <property type="entry name" value="PDZ"/>
    <property type="match status" value="3"/>
</dbReference>
<dbReference type="Proteomes" id="UP000515163">
    <property type="component" value="Unplaced"/>
</dbReference>
<name>A0A6P8H2T7_ACTTE</name>
<reference evidence="8" key="1">
    <citation type="submission" date="2025-08" db="UniProtKB">
        <authorList>
            <consortium name="RefSeq"/>
        </authorList>
    </citation>
    <scope>IDENTIFICATION</scope>
    <source>
        <tissue evidence="8">Tentacle</tissue>
    </source>
</reference>
<feature type="compositionally biased region" description="Polar residues" evidence="5">
    <location>
        <begin position="1111"/>
        <end position="1124"/>
    </location>
</feature>
<dbReference type="GO" id="GO:0005912">
    <property type="term" value="C:adherens junction"/>
    <property type="evidence" value="ECO:0007669"/>
    <property type="project" value="TreeGrafter"/>
</dbReference>
<dbReference type="Gene3D" id="3.10.20.90">
    <property type="entry name" value="Phosphatidylinositol 3-kinase Catalytic Subunit, Chain A, domain 1"/>
    <property type="match status" value="1"/>
</dbReference>
<dbReference type="InterPro" id="IPR052213">
    <property type="entry name" value="PAR3"/>
</dbReference>
<accession>A0A6P8H2T7</accession>
<evidence type="ECO:0000313" key="7">
    <source>
        <dbReference type="Proteomes" id="UP000515163"/>
    </source>
</evidence>
<protein>
    <submittedName>
        <fullName evidence="8">Partitioning defective 3 homolog isoform X1</fullName>
    </submittedName>
</protein>
<feature type="compositionally biased region" description="Polar residues" evidence="5">
    <location>
        <begin position="773"/>
        <end position="787"/>
    </location>
</feature>
<dbReference type="PROSITE" id="PS50106">
    <property type="entry name" value="PDZ"/>
    <property type="match status" value="3"/>
</dbReference>
<feature type="compositionally biased region" description="Basic and acidic residues" evidence="5">
    <location>
        <begin position="1003"/>
        <end position="1045"/>
    </location>
</feature>
<dbReference type="InterPro" id="IPR036034">
    <property type="entry name" value="PDZ_sf"/>
</dbReference>
<gene>
    <name evidence="8" type="primary">LOC116287379</name>
</gene>
<feature type="compositionally biased region" description="Polar residues" evidence="5">
    <location>
        <begin position="850"/>
        <end position="899"/>
    </location>
</feature>
<dbReference type="PANTHER" id="PTHR16484:SF17">
    <property type="entry name" value="BAZOOKA, ISOFORM B"/>
    <property type="match status" value="1"/>
</dbReference>
<dbReference type="GeneID" id="116287379"/>
<feature type="compositionally biased region" description="Acidic residues" evidence="5">
    <location>
        <begin position="789"/>
        <end position="800"/>
    </location>
</feature>
<keyword evidence="4" id="KW-0131">Cell cycle</keyword>
<feature type="domain" description="PDZ" evidence="6">
    <location>
        <begin position="634"/>
        <end position="720"/>
    </location>
</feature>
<dbReference type="GO" id="GO:0043296">
    <property type="term" value="C:apical junction complex"/>
    <property type="evidence" value="ECO:0007669"/>
    <property type="project" value="TreeGrafter"/>
</dbReference>
<dbReference type="SUPFAM" id="SSF50156">
    <property type="entry name" value="PDZ domain-like"/>
    <property type="match status" value="3"/>
</dbReference>
<evidence type="ECO:0000256" key="2">
    <source>
        <dbReference type="ARBA" id="ARBA00022618"/>
    </source>
</evidence>
<feature type="region of interest" description="Disordered" evidence="5">
    <location>
        <begin position="835"/>
        <end position="910"/>
    </location>
</feature>
<dbReference type="InParanoid" id="A0A6P8H2T7"/>
<dbReference type="RefSeq" id="XP_031549913.1">
    <property type="nucleotide sequence ID" value="XM_031694053.1"/>
</dbReference>
<dbReference type="CDD" id="cd00136">
    <property type="entry name" value="PDZ_canonical"/>
    <property type="match status" value="1"/>
</dbReference>
<feature type="region of interest" description="Disordered" evidence="5">
    <location>
        <begin position="472"/>
        <end position="505"/>
    </location>
</feature>
<dbReference type="GO" id="GO:0030010">
    <property type="term" value="P:establishment of cell polarity"/>
    <property type="evidence" value="ECO:0007669"/>
    <property type="project" value="TreeGrafter"/>
</dbReference>
<dbReference type="GO" id="GO:0045197">
    <property type="term" value="P:establishment or maintenance of epithelial cell apical/basal polarity"/>
    <property type="evidence" value="ECO:0007669"/>
    <property type="project" value="TreeGrafter"/>
</dbReference>
<evidence type="ECO:0000259" key="6">
    <source>
        <dbReference type="PROSITE" id="PS50106"/>
    </source>
</evidence>
<dbReference type="OrthoDB" id="6264899at2759"/>
<feature type="compositionally biased region" description="Polar residues" evidence="5">
    <location>
        <begin position="473"/>
        <end position="483"/>
    </location>
</feature>
<feature type="compositionally biased region" description="Basic and acidic residues" evidence="5">
    <location>
        <begin position="1223"/>
        <end position="1233"/>
    </location>
</feature>
<feature type="region of interest" description="Disordered" evidence="5">
    <location>
        <begin position="773"/>
        <end position="800"/>
    </location>
</feature>
<comment type="similarity">
    <text evidence="1">Belongs to the PAR3 family.</text>
</comment>
<sequence length="1275" mass="139910">MKITVIFDSVRVIVPCGNGELSVRDLTQRAVSRYKKATNKHPDDYVEVQVLETCEEQGILDPDDVVADVLDDKEKVIAVFQEQSLNRPYHNGGDGMSTSSIGTASPDIFQAEISSINNDSKMRSISPEKDENQNITSKLIVVSSAQIREKPQPPPVAPKPNISRTKEPSVPTVDSDSGIYVTSSRTCFGSDSSKSEVSEPISTPRVMRMSETAFVAIGTPIIAPNKPFNFNVSNNNNTRNTSTSDFEQMDDDEEDGQFSLGRNSARQSMFIDHPALDRWAEFQEKRMYEERENSQGFVSADEREEPAGASMSPTDDITFDNNMFSNECLDKQDGVSNNSFYSGDSDESLAIELHPQTSGDLGFTVAGYKTADGRELGLIVRNISPDGCAARDGKLQIADRIVEINGSNLQNLSNKRAEEIFSESIKVPVVKLVVSGSSTFVHEERISKDDTEEDKNTVQEVTVAEQVLEQETLPAQYSVSPEPNSGIEPPPGFRDDRKAQMNGPQLSSNVKKVNKKILLELNKGSDGLGFSITTRDNPAGGHTPIFVKSILAKGAAIEDGQLKSGDQILEVNGTKMTGKSQGEAVNILRSTRGLVKLLIQREELIQSATKPAIQVNEESTRNLREQGKQVLTFKIPLNYTGAAGLGVSVKGKVDELEDGRDSPQDKGIFVKSVIAGGAAQKDGRLQADDQLLSVNNVSFLGVPNSEAIDRLRTSMQSTRLGQAFIEVTIARDKDDDGKDMVDFHQPEQERPIEAGSPSPVVTKSVPVVQQNISYQNVPQVPRTSLDQGSLDDDDEDDEFSEEPVALNFSVAKSRNIVQRNESYCFAVTKSKQPYRRSPLITREPARSSGALRTSMSGNIPNRPSSTVAMPTPPLGSTQDRSAVNDGPDSQSNVSKVSNPTPVPPPRVDSYNSSVIANYQIHQQMANGRYSKLNANTSQDQGTIPPAVPQPPLLIANEKEKLLSAYPKGYERTRSSESETMDNEVFNDSKDVVFAGSELPDDNPFDREGFGRQSMSEKRARASMDAKKTEIYQKRERQKLAEEKQKPTKTRPSSSYENMNCEGTPSPLRKAKSEGHMQAAAIDAQVSRKTSSSSPMLISTSDSSLRPGVNGKTRTSSGSTSNLSFRNAIEGASTSSLGRDMPNGVARQSQSDDAQDEIPITMTSKADFNAVQQKLAKKPFYRKFKIGKTRRGEYNISDIERSPKHSIYSQEALIDFPSEQRYRQLVSHYDESDNRPNSMPSRGRKSGKDQNDGKRLSNQPSSNKIGRVIMSEPTQV</sequence>
<dbReference type="GO" id="GO:0051660">
    <property type="term" value="P:establishment of centrosome localization"/>
    <property type="evidence" value="ECO:0007669"/>
    <property type="project" value="TreeGrafter"/>
</dbReference>
<feature type="compositionally biased region" description="Low complexity" evidence="5">
    <location>
        <begin position="233"/>
        <end position="246"/>
    </location>
</feature>
<dbReference type="InterPro" id="IPR021922">
    <property type="entry name" value="Par3/HAL_N"/>
</dbReference>
<dbReference type="AlphaFoldDB" id="A0A6P8H2T7"/>